<reference evidence="2" key="2">
    <citation type="submission" date="2020-10" db="UniProtKB">
        <authorList>
            <consortium name="WormBaseParasite"/>
        </authorList>
    </citation>
    <scope>IDENTIFICATION</scope>
</reference>
<dbReference type="AlphaFoldDB" id="A0A7E4VV03"/>
<evidence type="ECO:0000313" key="2">
    <source>
        <dbReference type="WBParaSite" id="Pan_g3427.t1"/>
    </source>
</evidence>
<proteinExistence type="predicted"/>
<sequence length="177" mass="18748">MVTSKRFHGIKKAPNHVPISAGHMQAVQRVSRVLEVINKVAVPDVKNGTTRNTITTVVTIAGSWIGDIGGAMIGATIGTYFLPGMRTLIGGLVGGIVGGVGGYFGADAVVNAVADAANYNVEYPSNRRSTAVSIVDNAAKTVKGKPKAWIRYDRPHPGADFNHINVDRVTSKRYYGS</sequence>
<dbReference type="WBParaSite" id="Pan_g3427.t1">
    <property type="protein sequence ID" value="Pan_g3427.t1"/>
    <property type="gene ID" value="Pan_g3427"/>
</dbReference>
<dbReference type="PANTHER" id="PTHR21525:SF9">
    <property type="entry name" value="CHANNEL_COLICIN DOMAIN-CONTAINING PROTEIN"/>
    <property type="match status" value="1"/>
</dbReference>
<dbReference type="Proteomes" id="UP000492821">
    <property type="component" value="Unassembled WGS sequence"/>
</dbReference>
<reference evidence="1" key="1">
    <citation type="journal article" date="2013" name="Genetics">
        <title>The draft genome and transcriptome of Panagrellus redivivus are shaped by the harsh demands of a free-living lifestyle.</title>
        <authorList>
            <person name="Srinivasan J."/>
            <person name="Dillman A.R."/>
            <person name="Macchietto M.G."/>
            <person name="Heikkinen L."/>
            <person name="Lakso M."/>
            <person name="Fracchia K.M."/>
            <person name="Antoshechkin I."/>
            <person name="Mortazavi A."/>
            <person name="Wong G."/>
            <person name="Sternberg P.W."/>
        </authorList>
    </citation>
    <scope>NUCLEOTIDE SEQUENCE [LARGE SCALE GENOMIC DNA]</scope>
    <source>
        <strain evidence="1">MT8872</strain>
    </source>
</reference>
<keyword evidence="1" id="KW-1185">Reference proteome</keyword>
<organism evidence="1 2">
    <name type="scientific">Panagrellus redivivus</name>
    <name type="common">Microworm</name>
    <dbReference type="NCBI Taxonomy" id="6233"/>
    <lineage>
        <taxon>Eukaryota</taxon>
        <taxon>Metazoa</taxon>
        <taxon>Ecdysozoa</taxon>
        <taxon>Nematoda</taxon>
        <taxon>Chromadorea</taxon>
        <taxon>Rhabditida</taxon>
        <taxon>Tylenchina</taxon>
        <taxon>Panagrolaimomorpha</taxon>
        <taxon>Panagrolaimoidea</taxon>
        <taxon>Panagrolaimidae</taxon>
        <taxon>Panagrellus</taxon>
    </lineage>
</organism>
<dbReference type="PANTHER" id="PTHR21525">
    <property type="entry name" value="MOTILE SPERM PROTEIN"/>
    <property type="match status" value="1"/>
</dbReference>
<evidence type="ECO:0000313" key="1">
    <source>
        <dbReference type="Proteomes" id="UP000492821"/>
    </source>
</evidence>
<name>A0A7E4VV03_PANRE</name>
<protein>
    <submittedName>
        <fullName evidence="2">Gly-zipper_Omp domain-containing protein</fullName>
    </submittedName>
</protein>
<accession>A0A7E4VV03</accession>